<evidence type="ECO:0000256" key="2">
    <source>
        <dbReference type="ARBA" id="ARBA00023125"/>
    </source>
</evidence>
<feature type="domain" description="HTH psq-type" evidence="6">
    <location>
        <begin position="73"/>
        <end position="121"/>
    </location>
</feature>
<keyword evidence="3" id="KW-0539">Nucleus</keyword>
<dbReference type="Pfam" id="PF04218">
    <property type="entry name" value="CENP-B_N"/>
    <property type="match status" value="1"/>
</dbReference>
<accession>A0A1I7YM14</accession>
<dbReference type="InterPro" id="IPR007889">
    <property type="entry name" value="HTH_Psq"/>
</dbReference>
<dbReference type="SUPFAM" id="SSF46689">
    <property type="entry name" value="Homeodomain-like"/>
    <property type="match status" value="1"/>
</dbReference>
<evidence type="ECO:0000313" key="7">
    <source>
        <dbReference type="Proteomes" id="UP000095287"/>
    </source>
</evidence>
<feature type="region of interest" description="Disordered" evidence="4">
    <location>
        <begin position="31"/>
        <end position="66"/>
    </location>
</feature>
<dbReference type="InterPro" id="IPR006600">
    <property type="entry name" value="HTH_CenpB_DNA-bd_dom"/>
</dbReference>
<proteinExistence type="predicted"/>
<keyword evidence="2" id="KW-0238">DNA-binding</keyword>
<evidence type="ECO:0000259" key="6">
    <source>
        <dbReference type="Pfam" id="PF04218"/>
    </source>
</evidence>
<comment type="subcellular location">
    <subcellularLocation>
        <location evidence="1">Nucleus</location>
    </subcellularLocation>
</comment>
<dbReference type="AlphaFoldDB" id="A0A1I7YM14"/>
<dbReference type="InterPro" id="IPR009057">
    <property type="entry name" value="Homeodomain-like_sf"/>
</dbReference>
<feature type="region of interest" description="Disordered" evidence="4">
    <location>
        <begin position="245"/>
        <end position="307"/>
    </location>
</feature>
<dbReference type="Gene3D" id="1.10.10.10">
    <property type="entry name" value="Winged helix-like DNA-binding domain superfamily/Winged helix DNA-binding domain"/>
    <property type="match status" value="1"/>
</dbReference>
<evidence type="ECO:0000256" key="3">
    <source>
        <dbReference type="ARBA" id="ARBA00023242"/>
    </source>
</evidence>
<name>A0A1I7YM14_9BILA</name>
<protein>
    <submittedName>
        <fullName evidence="8">HTH CENPB-type domain-containing protein</fullName>
    </submittedName>
</protein>
<dbReference type="Proteomes" id="UP000095287">
    <property type="component" value="Unplaced"/>
</dbReference>
<evidence type="ECO:0000256" key="1">
    <source>
        <dbReference type="ARBA" id="ARBA00004123"/>
    </source>
</evidence>
<dbReference type="GO" id="GO:0005634">
    <property type="term" value="C:nucleus"/>
    <property type="evidence" value="ECO:0007669"/>
    <property type="project" value="UniProtKB-SubCell"/>
</dbReference>
<evidence type="ECO:0000259" key="5">
    <source>
        <dbReference type="Pfam" id="PF03221"/>
    </source>
</evidence>
<dbReference type="GO" id="GO:0003677">
    <property type="term" value="F:DNA binding"/>
    <property type="evidence" value="ECO:0007669"/>
    <property type="project" value="UniProtKB-KW"/>
</dbReference>
<organism evidence="7 8">
    <name type="scientific">Steinernema glaseri</name>
    <dbReference type="NCBI Taxonomy" id="37863"/>
    <lineage>
        <taxon>Eukaryota</taxon>
        <taxon>Metazoa</taxon>
        <taxon>Ecdysozoa</taxon>
        <taxon>Nematoda</taxon>
        <taxon>Chromadorea</taxon>
        <taxon>Rhabditida</taxon>
        <taxon>Tylenchina</taxon>
        <taxon>Panagrolaimomorpha</taxon>
        <taxon>Strongyloidoidea</taxon>
        <taxon>Steinernematidae</taxon>
        <taxon>Steinernema</taxon>
    </lineage>
</organism>
<feature type="domain" description="HTH CENPB-type" evidence="5">
    <location>
        <begin position="139"/>
        <end position="197"/>
    </location>
</feature>
<evidence type="ECO:0000256" key="4">
    <source>
        <dbReference type="SAM" id="MobiDB-lite"/>
    </source>
</evidence>
<evidence type="ECO:0000313" key="8">
    <source>
        <dbReference type="WBParaSite" id="L893_g17711.t1"/>
    </source>
</evidence>
<reference evidence="8" key="1">
    <citation type="submission" date="2016-11" db="UniProtKB">
        <authorList>
            <consortium name="WormBaseParasite"/>
        </authorList>
    </citation>
    <scope>IDENTIFICATION</scope>
</reference>
<feature type="compositionally biased region" description="Low complexity" evidence="4">
    <location>
        <begin position="46"/>
        <end position="66"/>
    </location>
</feature>
<keyword evidence="7" id="KW-1185">Reference proteome</keyword>
<dbReference type="Pfam" id="PF03221">
    <property type="entry name" value="HTH_Tnp_Tc5"/>
    <property type="match status" value="1"/>
</dbReference>
<sequence>MTPEQNMSGTAESAMSAMLLAAAAAASSLGGESSRLLEGARKRKATPSSSSSASPEVPETEPPSTAKILKMRKLKSYSVEEKLDIIDYAKIIGNRAAGREFNVAESSIREWRKNEEKIRQMAEVSPSKFRSDGKARRLDELDRKLIAYIETTDDVTWHDIGLKANDLWKDTVAQEDVDDEPEFNANMGWVSRFFKRNQNRVRTIAPPQSNPASTHPMNPEPVSMVQAAPLEMPTGKVADSFFSQTVNKRRKPLRPQKVERPTLRLSPQQISECEPAIAPSQEVSTKDDISEDLPTSKTQEENVDVAG</sequence>
<dbReference type="InterPro" id="IPR036388">
    <property type="entry name" value="WH-like_DNA-bd_sf"/>
</dbReference>
<dbReference type="WBParaSite" id="L893_g17711.t1">
    <property type="protein sequence ID" value="L893_g17711.t1"/>
    <property type="gene ID" value="L893_g17711"/>
</dbReference>